<organism evidence="4 5">
    <name type="scientific">Salarchaeum japonicum</name>
    <dbReference type="NCBI Taxonomy" id="555573"/>
    <lineage>
        <taxon>Archaea</taxon>
        <taxon>Methanobacteriati</taxon>
        <taxon>Methanobacteriota</taxon>
        <taxon>Stenosarchaea group</taxon>
        <taxon>Halobacteria</taxon>
        <taxon>Halobacteriales</taxon>
        <taxon>Halobacteriaceae</taxon>
    </lineage>
</organism>
<dbReference type="GeneID" id="68572659"/>
<gene>
    <name evidence="4" type="ORF">GCM10009019_02320</name>
</gene>
<dbReference type="RefSeq" id="WP_227262047.1">
    <property type="nucleotide sequence ID" value="NZ_BAAADU010000002.1"/>
</dbReference>
<evidence type="ECO:0000313" key="5">
    <source>
        <dbReference type="Proteomes" id="UP001500194"/>
    </source>
</evidence>
<dbReference type="PANTHER" id="PTHR43420">
    <property type="entry name" value="ACETYLTRANSFERASE"/>
    <property type="match status" value="1"/>
</dbReference>
<protein>
    <submittedName>
        <fullName evidence="4">N-acetyltransferase</fullName>
    </submittedName>
</protein>
<dbReference type="AlphaFoldDB" id="A0AAV3SYH9"/>
<feature type="domain" description="N-acetyltransferase" evidence="3">
    <location>
        <begin position="8"/>
        <end position="146"/>
    </location>
</feature>
<name>A0AAV3SYH9_9EURY</name>
<dbReference type="Pfam" id="PF00583">
    <property type="entry name" value="Acetyltransf_1"/>
    <property type="match status" value="1"/>
</dbReference>
<dbReference type="Gene3D" id="3.40.630.30">
    <property type="match status" value="1"/>
</dbReference>
<dbReference type="Proteomes" id="UP001500194">
    <property type="component" value="Unassembled WGS sequence"/>
</dbReference>
<comment type="caution">
    <text evidence="4">The sequence shown here is derived from an EMBL/GenBank/DDBJ whole genome shotgun (WGS) entry which is preliminary data.</text>
</comment>
<proteinExistence type="predicted"/>
<keyword evidence="2" id="KW-0012">Acyltransferase</keyword>
<accession>A0AAV3SYH9</accession>
<dbReference type="PROSITE" id="PS51186">
    <property type="entry name" value="GNAT"/>
    <property type="match status" value="1"/>
</dbReference>
<keyword evidence="1" id="KW-0808">Transferase</keyword>
<reference evidence="4 5" key="1">
    <citation type="journal article" date="2019" name="Int. J. Syst. Evol. Microbiol.">
        <title>The Global Catalogue of Microorganisms (GCM) 10K type strain sequencing project: providing services to taxonomists for standard genome sequencing and annotation.</title>
        <authorList>
            <consortium name="The Broad Institute Genomics Platform"/>
            <consortium name="The Broad Institute Genome Sequencing Center for Infectious Disease"/>
            <person name="Wu L."/>
            <person name="Ma J."/>
        </authorList>
    </citation>
    <scope>NUCLEOTIDE SEQUENCE [LARGE SCALE GENOMIC DNA]</scope>
    <source>
        <strain evidence="4 5">JCM 16327</strain>
    </source>
</reference>
<dbReference type="EMBL" id="BAAADU010000002">
    <property type="protein sequence ID" value="GAA0644002.1"/>
    <property type="molecule type" value="Genomic_DNA"/>
</dbReference>
<sequence length="159" mass="18386">MSVTVEKRVVPRGDDDYLQEAWELKEEIREDEALLKQRWRFFADAYERATVYAYVAGDDTLVGFAAARRDGYILFLAVSPDYRGEGFGERLVAAVAEDAETVSCHARASNENALAFYKHLGFEVERRIENYYEDGGTAYYLRLGERGKFRDKLSEFLRR</sequence>
<evidence type="ECO:0000313" key="4">
    <source>
        <dbReference type="EMBL" id="GAA0644002.1"/>
    </source>
</evidence>
<dbReference type="InterPro" id="IPR050680">
    <property type="entry name" value="YpeA/RimI_acetyltransf"/>
</dbReference>
<dbReference type="InterPro" id="IPR016181">
    <property type="entry name" value="Acyl_CoA_acyltransferase"/>
</dbReference>
<evidence type="ECO:0000256" key="2">
    <source>
        <dbReference type="ARBA" id="ARBA00023315"/>
    </source>
</evidence>
<keyword evidence="5" id="KW-1185">Reference proteome</keyword>
<dbReference type="CDD" id="cd04301">
    <property type="entry name" value="NAT_SF"/>
    <property type="match status" value="1"/>
</dbReference>
<dbReference type="InterPro" id="IPR000182">
    <property type="entry name" value="GNAT_dom"/>
</dbReference>
<dbReference type="SUPFAM" id="SSF55729">
    <property type="entry name" value="Acyl-CoA N-acyltransferases (Nat)"/>
    <property type="match status" value="1"/>
</dbReference>
<dbReference type="PANTHER" id="PTHR43420:SF12">
    <property type="entry name" value="N-ACETYLTRANSFERASE DOMAIN-CONTAINING PROTEIN"/>
    <property type="match status" value="1"/>
</dbReference>
<dbReference type="GO" id="GO:0016747">
    <property type="term" value="F:acyltransferase activity, transferring groups other than amino-acyl groups"/>
    <property type="evidence" value="ECO:0007669"/>
    <property type="project" value="InterPro"/>
</dbReference>
<evidence type="ECO:0000256" key="1">
    <source>
        <dbReference type="ARBA" id="ARBA00022679"/>
    </source>
</evidence>
<evidence type="ECO:0000259" key="3">
    <source>
        <dbReference type="PROSITE" id="PS51186"/>
    </source>
</evidence>